<dbReference type="EMBL" id="CP080034">
    <property type="protein sequence ID" value="QYC10125.1"/>
    <property type="molecule type" value="Genomic_DNA"/>
</dbReference>
<sequence>MTMGRNIFRRLARDTRGLAAVEFAILAPVMILIYVGVAEVCQGYMAMKRTNHVAAMVGDLVTQSSSLDQAGFTNVFGIGGQIMAPFPVTTLKQRVTSVTRISATKLKLDWSKGDGMSPMTLSEASVPDDLIAPGQTVIITEAYYAYKSPLGYVMPALTNFKHTTYLQPRNTNTVDCIRACS</sequence>
<keyword evidence="1" id="KW-0472">Membrane</keyword>
<evidence type="ECO:0000313" key="4">
    <source>
        <dbReference type="Proteomes" id="UP000824334"/>
    </source>
</evidence>
<feature type="transmembrane region" description="Helical" evidence="1">
    <location>
        <begin position="20"/>
        <end position="37"/>
    </location>
</feature>
<dbReference type="InterPro" id="IPR012495">
    <property type="entry name" value="TadE-like_dom"/>
</dbReference>
<feature type="domain" description="TadE-like" evidence="2">
    <location>
        <begin position="17"/>
        <end position="56"/>
    </location>
</feature>
<name>A0ABX8TK27_9CAUL</name>
<evidence type="ECO:0000259" key="2">
    <source>
        <dbReference type="Pfam" id="PF07811"/>
    </source>
</evidence>
<dbReference type="GeneID" id="94376878"/>
<evidence type="ECO:0000256" key="1">
    <source>
        <dbReference type="SAM" id="Phobius"/>
    </source>
</evidence>
<reference evidence="3 4" key="1">
    <citation type="submission" date="2021-07" db="EMBL/GenBank/DDBJ databases">
        <title>Isolation and characterization of bacteria from a gold mining with a capacity of golden bioaccumulation.</title>
        <authorList>
            <person name="Yang X.J."/>
        </authorList>
    </citation>
    <scope>NUCLEOTIDE SEQUENCE [LARGE SCALE GENOMIC DNA]</scope>
    <source>
        <strain evidence="3 4">Au29</strain>
    </source>
</reference>
<organism evidence="3 4">
    <name type="scientific">Brevundimonas nasdae</name>
    <dbReference type="NCBI Taxonomy" id="172043"/>
    <lineage>
        <taxon>Bacteria</taxon>
        <taxon>Pseudomonadati</taxon>
        <taxon>Pseudomonadota</taxon>
        <taxon>Alphaproteobacteria</taxon>
        <taxon>Caulobacterales</taxon>
        <taxon>Caulobacteraceae</taxon>
        <taxon>Brevundimonas</taxon>
    </lineage>
</organism>
<proteinExistence type="predicted"/>
<dbReference type="Pfam" id="PF07811">
    <property type="entry name" value="TadE"/>
    <property type="match status" value="1"/>
</dbReference>
<keyword evidence="1" id="KW-0812">Transmembrane</keyword>
<accession>A0ABX8TK27</accession>
<keyword evidence="4" id="KW-1185">Reference proteome</keyword>
<keyword evidence="1" id="KW-1133">Transmembrane helix</keyword>
<dbReference type="RefSeq" id="WP_219352962.1">
    <property type="nucleotide sequence ID" value="NZ_CP080034.1"/>
</dbReference>
<evidence type="ECO:0000313" key="3">
    <source>
        <dbReference type="EMBL" id="QYC10125.1"/>
    </source>
</evidence>
<dbReference type="Proteomes" id="UP000824334">
    <property type="component" value="Chromosome"/>
</dbReference>
<protein>
    <submittedName>
        <fullName evidence="3">Pilus assembly protein</fullName>
    </submittedName>
</protein>
<gene>
    <name evidence="3" type="ORF">KWG56_16430</name>
</gene>